<feature type="domain" description="Cytosolic endo-beta-N-acetylglucosaminidase C-terminal" evidence="12">
    <location>
        <begin position="626"/>
        <end position="736"/>
    </location>
</feature>
<comment type="function">
    <text evidence="8">Endoglycosidase that releases N-glycans from glycoproteins by cleaving the beta-1,4-glycosidic bond in the N,N'-diacetylchitobiose core. Involved in the processing of free oligosaccharides in the cytosol.</text>
</comment>
<evidence type="ECO:0000256" key="2">
    <source>
        <dbReference type="ARBA" id="ARBA00007849"/>
    </source>
</evidence>
<dbReference type="GO" id="GO:0005829">
    <property type="term" value="C:cytosol"/>
    <property type="evidence" value="ECO:0007669"/>
    <property type="project" value="UniProtKB-SubCell"/>
</dbReference>
<evidence type="ECO:0000256" key="7">
    <source>
        <dbReference type="ARBA" id="ARBA00034414"/>
    </source>
</evidence>
<dbReference type="PANTHER" id="PTHR13246:SF1">
    <property type="entry name" value="CYTOSOLIC ENDO-BETA-N-ACETYLGLUCOSAMINIDASE"/>
    <property type="match status" value="1"/>
</dbReference>
<keyword evidence="5" id="KW-0378">Hydrolase</keyword>
<dbReference type="Proteomes" id="UP000034805">
    <property type="component" value="Unassembled WGS sequence"/>
</dbReference>
<evidence type="ECO:0000256" key="10">
    <source>
        <dbReference type="SAM" id="MobiDB-lite"/>
    </source>
</evidence>
<dbReference type="InterPro" id="IPR057882">
    <property type="entry name" value="ENGase_C"/>
</dbReference>
<evidence type="ECO:0000256" key="4">
    <source>
        <dbReference type="ARBA" id="ARBA00022490"/>
    </source>
</evidence>
<evidence type="ECO:0000256" key="8">
    <source>
        <dbReference type="ARBA" id="ARBA00054935"/>
    </source>
</evidence>
<dbReference type="EC" id="3.2.1.96" evidence="3"/>
<evidence type="ECO:0000313" key="14">
    <source>
        <dbReference type="Proteomes" id="UP000034805"/>
    </source>
</evidence>
<dbReference type="EMBL" id="JARO02002875">
    <property type="protein sequence ID" value="KPP71712.1"/>
    <property type="molecule type" value="Genomic_DNA"/>
</dbReference>
<dbReference type="CDD" id="cd06547">
    <property type="entry name" value="GH85_ENGase"/>
    <property type="match status" value="1"/>
</dbReference>
<comment type="catalytic activity">
    <reaction evidence="7">
        <text>an N(4)-(oligosaccharide-(1-&gt;3)-[oligosaccharide-(1-&gt;6)]-beta-D-Man-(1-&gt;4)-beta-D-GlcNAc-(1-&gt;4)-alpha-D-GlcNAc)-L-asparaginyl-[protein] + H2O = an oligosaccharide-(1-&gt;3)-[oligosaccharide-(1-&gt;6)]-beta-D-Man-(1-&gt;4)-D-GlcNAc + N(4)-(N-acetyl-beta-D-glucosaminyl)-L-asparaginyl-[protein]</text>
        <dbReference type="Rhea" id="RHEA:73067"/>
        <dbReference type="Rhea" id="RHEA-COMP:12603"/>
        <dbReference type="Rhea" id="RHEA-COMP:18176"/>
        <dbReference type="ChEBI" id="CHEBI:15377"/>
        <dbReference type="ChEBI" id="CHEBI:132248"/>
        <dbReference type="ChEBI" id="CHEBI:192714"/>
        <dbReference type="ChEBI" id="CHEBI:192715"/>
        <dbReference type="EC" id="3.2.1.96"/>
    </reaction>
</comment>
<protein>
    <recommendedName>
        <fullName evidence="9">Cytosolic endo-beta-N-acetylglucosaminidase</fullName>
        <ecNumber evidence="3">3.2.1.96</ecNumber>
    </recommendedName>
</protein>
<name>A0A0P7V993_SCLFO</name>
<evidence type="ECO:0000256" key="1">
    <source>
        <dbReference type="ARBA" id="ARBA00004514"/>
    </source>
</evidence>
<accession>A0A0P7V993</accession>
<dbReference type="GO" id="GO:0033925">
    <property type="term" value="F:mannosyl-glycoprotein endo-beta-N-acetylglucosaminidase activity"/>
    <property type="evidence" value="ECO:0007669"/>
    <property type="project" value="UniProtKB-EC"/>
</dbReference>
<dbReference type="AlphaFoldDB" id="A0A0P7V993"/>
<dbReference type="InterPro" id="IPR032979">
    <property type="entry name" value="ENGase"/>
</dbReference>
<evidence type="ECO:0000259" key="12">
    <source>
        <dbReference type="Pfam" id="PF25529"/>
    </source>
</evidence>
<comment type="subcellular location">
    <subcellularLocation>
        <location evidence="1">Cytoplasm</location>
        <location evidence="1">Cytosol</location>
    </subcellularLocation>
</comment>
<reference evidence="13 14" key="1">
    <citation type="submission" date="2015-08" db="EMBL/GenBank/DDBJ databases">
        <title>The genome of the Asian arowana (Scleropages formosus).</title>
        <authorList>
            <person name="Tan M.H."/>
            <person name="Gan H.M."/>
            <person name="Croft L.J."/>
            <person name="Austin C.M."/>
        </authorList>
    </citation>
    <scope>NUCLEOTIDE SEQUENCE [LARGE SCALE GENOMIC DNA]</scope>
    <source>
        <strain evidence="13">Aro1</strain>
    </source>
</reference>
<evidence type="ECO:0000313" key="13">
    <source>
        <dbReference type="EMBL" id="KPP71712.1"/>
    </source>
</evidence>
<evidence type="ECO:0000259" key="11">
    <source>
        <dbReference type="Pfam" id="PF03644"/>
    </source>
</evidence>
<comment type="similarity">
    <text evidence="2">Belongs to the glycosyl hydrolase 85 family.</text>
</comment>
<feature type="domain" description="Cytosolic endo-beta-N-acetylglucosaminidase TIM barrel" evidence="11">
    <location>
        <begin position="124"/>
        <end position="402"/>
    </location>
</feature>
<keyword evidence="4" id="KW-0963">Cytoplasm</keyword>
<dbReference type="FunFam" id="3.20.20.80:FF:000043">
    <property type="entry name" value="cytosolic endo-beta-N-acetylglucosaminidase"/>
    <property type="match status" value="1"/>
</dbReference>
<dbReference type="Pfam" id="PF25529">
    <property type="entry name" value="Ig_ENGASE1_C"/>
    <property type="match status" value="1"/>
</dbReference>
<comment type="caution">
    <text evidence="13">The sequence shown here is derived from an EMBL/GenBank/DDBJ whole genome shotgun (WGS) entry which is preliminary data.</text>
</comment>
<keyword evidence="6" id="KW-0326">Glycosidase</keyword>
<dbReference type="InterPro" id="IPR005201">
    <property type="entry name" value="TIM_ENGase"/>
</dbReference>
<dbReference type="STRING" id="113540.ENSSFOP00015048824"/>
<dbReference type="Gene3D" id="3.20.20.80">
    <property type="entry name" value="Glycosidases"/>
    <property type="match status" value="1"/>
</dbReference>
<proteinExistence type="inferred from homology"/>
<evidence type="ECO:0000256" key="5">
    <source>
        <dbReference type="ARBA" id="ARBA00022801"/>
    </source>
</evidence>
<evidence type="ECO:0000256" key="6">
    <source>
        <dbReference type="ARBA" id="ARBA00023295"/>
    </source>
</evidence>
<dbReference type="Gene3D" id="2.60.120.260">
    <property type="entry name" value="Galactose-binding domain-like"/>
    <property type="match status" value="1"/>
</dbReference>
<organism evidence="13 14">
    <name type="scientific">Scleropages formosus</name>
    <name type="common">Asian bonytongue</name>
    <name type="synonym">Osteoglossum formosum</name>
    <dbReference type="NCBI Taxonomy" id="113540"/>
    <lineage>
        <taxon>Eukaryota</taxon>
        <taxon>Metazoa</taxon>
        <taxon>Chordata</taxon>
        <taxon>Craniata</taxon>
        <taxon>Vertebrata</taxon>
        <taxon>Euteleostomi</taxon>
        <taxon>Actinopterygii</taxon>
        <taxon>Neopterygii</taxon>
        <taxon>Teleostei</taxon>
        <taxon>Osteoglossocephala</taxon>
        <taxon>Osteoglossomorpha</taxon>
        <taxon>Osteoglossiformes</taxon>
        <taxon>Osteoglossidae</taxon>
        <taxon>Scleropages</taxon>
    </lineage>
</organism>
<evidence type="ECO:0000256" key="3">
    <source>
        <dbReference type="ARBA" id="ARBA00012566"/>
    </source>
</evidence>
<gene>
    <name evidence="13" type="ORF">Z043_109344</name>
</gene>
<sequence length="759" mass="85461">MEDDMAIVSPRRRKRTGSDVAPDHAGIKLEKNDINSSEACLDEPATRVHEVVRYESSSLTAKHYDPATGQPVSSGLRSLEELRSWQRSEANPFDVASVPPVDRQPPLATCDRRTLVCHDMMGGYLEDRFIQGTEVEMPYVFYHWEYIDIFNYFSHNMVTIPPAAWTNAAHKHGVVVLGTFITEWKDGAETCEAFLADEESYRLVADKLVQIACYHGFDGWLVNIENKLSETAVKNTPLFLRYLSDQTHERIPGSLILWYDSVLEDGKLQWQNELNDSNRVFFDACDGFFTNYNWKEENLEWMKTYSAARGRLANVYVGVDVFARSEVVGGEFETNKSLELIRKHGLSVAIFAPGWVYECHDKRDFRNNQDKFWALIADFLYIHRPSCSLPFISSFCQGFGNCFYWKGKVEEARSWMNLSTQEVQPLYLSETLEGGGWVKTRGCPQDAWNGGCSLVVHSLIPATLSRMCARVFSVHIPLAPKTFLSFMYKSSEGVAVSLQLHVMDTESCSIGNVDTVQRSEWMEREVGWPCRMMSCDRRGKILAQGEGLQHQQQQNRDLSEYGNGQRDGSAQPVMHLCRCFLLELGGCALRDICISLSPLVRDRKVPFECRIGEIMVLDAEKLPGVPAAVENVCLDNVAWERKAGAGPDVARELCLSATLRWRYPHGRARHFLVHRHGPDIPDRTPILVGRSHTTLFRVCGLTVPEPPGALELLVEPVGKEGTVAPQSAWGRLVLSYATEGATSRESADKSLLPAVVDSQ</sequence>
<feature type="region of interest" description="Disordered" evidence="10">
    <location>
        <begin position="1"/>
        <end position="26"/>
    </location>
</feature>
<dbReference type="Pfam" id="PF03644">
    <property type="entry name" value="Glyco_hydro_85"/>
    <property type="match status" value="1"/>
</dbReference>
<dbReference type="PANTHER" id="PTHR13246">
    <property type="entry name" value="ENDO BETA N-ACETYLGLUCOSAMINIDASE"/>
    <property type="match status" value="1"/>
</dbReference>
<evidence type="ECO:0000256" key="9">
    <source>
        <dbReference type="ARBA" id="ARBA00072457"/>
    </source>
</evidence>